<dbReference type="AlphaFoldDB" id="A0A0D6Q189"/>
<feature type="transmembrane region" description="Helical" evidence="1">
    <location>
        <begin position="97"/>
        <end position="117"/>
    </location>
</feature>
<gene>
    <name evidence="2" type="ORF">Geu3261_0077_009</name>
</gene>
<proteinExistence type="predicted"/>
<comment type="caution">
    <text evidence="2">The sequence shown here is derived from an EMBL/GenBank/DDBJ whole genome shotgun (WGS) entry which is preliminary data.</text>
</comment>
<feature type="transmembrane region" description="Helical" evidence="1">
    <location>
        <begin position="65"/>
        <end position="85"/>
    </location>
</feature>
<keyword evidence="1" id="KW-0472">Membrane</keyword>
<evidence type="ECO:0000313" key="3">
    <source>
        <dbReference type="Proteomes" id="UP000032675"/>
    </source>
</evidence>
<dbReference type="Proteomes" id="UP000032675">
    <property type="component" value="Unassembled WGS sequence"/>
</dbReference>
<feature type="transmembrane region" description="Helical" evidence="1">
    <location>
        <begin position="129"/>
        <end position="147"/>
    </location>
</feature>
<evidence type="ECO:0000256" key="1">
    <source>
        <dbReference type="SAM" id="Phobius"/>
    </source>
</evidence>
<evidence type="ECO:0000313" key="2">
    <source>
        <dbReference type="EMBL" id="GAN96546.1"/>
    </source>
</evidence>
<protein>
    <submittedName>
        <fullName evidence="2">Uncharacterized protein</fullName>
    </submittedName>
</protein>
<sequence length="173" mass="19294">MSFGDRVNQFDAWLLDRVFQPFADALPERLTAMEMGMSFQVGSIVLSAASISALLVLEGMTLDNLIANVLGWFFEVVFYIGIHRMRRLVKPGYQNPLRVMLAGMRPISIPFAAYAFYQAVTADRAYELALWFNSLSQLVFVAGIYLISCNVPPPGHRARQTSFGRGPLPNEIG</sequence>
<feature type="transmembrane region" description="Helical" evidence="1">
    <location>
        <begin position="39"/>
        <end position="59"/>
    </location>
</feature>
<name>A0A0D6Q189_KOMEU</name>
<reference evidence="2 3" key="1">
    <citation type="submission" date="2012-11" db="EMBL/GenBank/DDBJ databases">
        <title>Whole genome sequence of Gluconacetobacter europaeus NBRC3261.</title>
        <authorList>
            <person name="Azuma Y."/>
            <person name="Higashiura N."/>
            <person name="Hirakawa H."/>
            <person name="Matsushita K."/>
        </authorList>
    </citation>
    <scope>NUCLEOTIDE SEQUENCE [LARGE SCALE GENOMIC DNA]</scope>
    <source>
        <strain evidence="2 3">NBRC 3261</strain>
    </source>
</reference>
<keyword evidence="1" id="KW-1133">Transmembrane helix</keyword>
<dbReference type="RefSeq" id="WP_010506802.1">
    <property type="nucleotide sequence ID" value="NZ_BANI01000071.1"/>
</dbReference>
<dbReference type="EMBL" id="BANI01000071">
    <property type="protein sequence ID" value="GAN96546.1"/>
    <property type="molecule type" value="Genomic_DNA"/>
</dbReference>
<keyword evidence="1" id="KW-0812">Transmembrane</keyword>
<organism evidence="2 3">
    <name type="scientific">Komagataeibacter europaeus NBRC 3261</name>
    <dbReference type="NCBI Taxonomy" id="1234669"/>
    <lineage>
        <taxon>Bacteria</taxon>
        <taxon>Pseudomonadati</taxon>
        <taxon>Pseudomonadota</taxon>
        <taxon>Alphaproteobacteria</taxon>
        <taxon>Acetobacterales</taxon>
        <taxon>Acetobacteraceae</taxon>
        <taxon>Komagataeibacter</taxon>
    </lineage>
</organism>
<accession>A0A0D6Q189</accession>